<reference evidence="2 3" key="1">
    <citation type="journal article" date="2015" name="PLoS Pathog.">
        <title>Leptomonas seymouri: Adaptations to the Dixenous Life Cycle Analyzed by Genome Sequencing, Transcriptome Profiling and Co-infection with Leishmania donovani.</title>
        <authorList>
            <person name="Kraeva N."/>
            <person name="Butenko A."/>
            <person name="Hlavacova J."/>
            <person name="Kostygov A."/>
            <person name="Myskova J."/>
            <person name="Grybchuk D."/>
            <person name="Lestinova T."/>
            <person name="Votypka J."/>
            <person name="Volf P."/>
            <person name="Opperdoes F."/>
            <person name="Flegontov P."/>
            <person name="Lukes J."/>
            <person name="Yurchenko V."/>
        </authorList>
    </citation>
    <scope>NUCLEOTIDE SEQUENCE [LARGE SCALE GENOMIC DNA]</scope>
    <source>
        <strain evidence="2 3">ATCC 30220</strain>
    </source>
</reference>
<dbReference type="AlphaFoldDB" id="A0A0N1HTS9"/>
<sequence>MAEQAAARQLEQRRQRANEGRNPGSQLVAEAGFNPARLSSSNSSFSWSSSSSEDVDDIRREEGLVPLDCDRAAFPFNRSTGVVFEKPAAKDADRSGVALATAASNGSAVGLPTTEVPVGMDYYKALQKAWSHQPEHPPKLAPLASEADVNISDIDAVLSSDTEWEELNPPVTLVQMISYFAEDWRGRGLYDVVQKREEVLSSQAQRR</sequence>
<feature type="region of interest" description="Disordered" evidence="1">
    <location>
        <begin position="1"/>
        <end position="57"/>
    </location>
</feature>
<evidence type="ECO:0000256" key="1">
    <source>
        <dbReference type="SAM" id="MobiDB-lite"/>
    </source>
</evidence>
<organism evidence="2 3">
    <name type="scientific">Leptomonas seymouri</name>
    <dbReference type="NCBI Taxonomy" id="5684"/>
    <lineage>
        <taxon>Eukaryota</taxon>
        <taxon>Discoba</taxon>
        <taxon>Euglenozoa</taxon>
        <taxon>Kinetoplastea</taxon>
        <taxon>Metakinetoplastina</taxon>
        <taxon>Trypanosomatida</taxon>
        <taxon>Trypanosomatidae</taxon>
        <taxon>Leishmaniinae</taxon>
        <taxon>Leptomonas</taxon>
    </lineage>
</organism>
<comment type="caution">
    <text evidence="2">The sequence shown here is derived from an EMBL/GenBank/DDBJ whole genome shotgun (WGS) entry which is preliminary data.</text>
</comment>
<dbReference type="OrthoDB" id="273075at2759"/>
<proteinExistence type="predicted"/>
<evidence type="ECO:0000313" key="2">
    <source>
        <dbReference type="EMBL" id="KPI84523.1"/>
    </source>
</evidence>
<accession>A0A0N1HTS9</accession>
<dbReference type="EMBL" id="LJSK01000252">
    <property type="protein sequence ID" value="KPI84523.1"/>
    <property type="molecule type" value="Genomic_DNA"/>
</dbReference>
<feature type="compositionally biased region" description="Basic and acidic residues" evidence="1">
    <location>
        <begin position="10"/>
        <end position="19"/>
    </location>
</feature>
<dbReference type="VEuPathDB" id="TriTrypDB:Lsey_0252_0120"/>
<name>A0A0N1HTS9_LEPSE</name>
<gene>
    <name evidence="2" type="ORF">ABL78_6433</name>
</gene>
<feature type="compositionally biased region" description="Low complexity" evidence="1">
    <location>
        <begin position="39"/>
        <end position="52"/>
    </location>
</feature>
<keyword evidence="3" id="KW-1185">Reference proteome</keyword>
<dbReference type="Proteomes" id="UP000038009">
    <property type="component" value="Unassembled WGS sequence"/>
</dbReference>
<protein>
    <submittedName>
        <fullName evidence="2">Uncharacterized protein</fullName>
    </submittedName>
</protein>
<evidence type="ECO:0000313" key="3">
    <source>
        <dbReference type="Proteomes" id="UP000038009"/>
    </source>
</evidence>